<keyword evidence="7 10" id="KW-0472">Membrane</keyword>
<comment type="subcellular location">
    <subcellularLocation>
        <location evidence="1">Cell membrane</location>
        <topology evidence="1">Multi-pass membrane protein</topology>
    </subcellularLocation>
</comment>
<evidence type="ECO:0000256" key="1">
    <source>
        <dbReference type="ARBA" id="ARBA00004651"/>
    </source>
</evidence>
<evidence type="ECO:0000256" key="9">
    <source>
        <dbReference type="ARBA" id="ARBA00023224"/>
    </source>
</evidence>
<dbReference type="GO" id="GO:0004984">
    <property type="term" value="F:olfactory receptor activity"/>
    <property type="evidence" value="ECO:0007669"/>
    <property type="project" value="InterPro"/>
</dbReference>
<dbReference type="PANTHER" id="PTHR21137:SF35">
    <property type="entry name" value="ODORANT RECEPTOR 19A-RELATED"/>
    <property type="match status" value="1"/>
</dbReference>
<evidence type="ECO:0000256" key="2">
    <source>
        <dbReference type="ARBA" id="ARBA00022475"/>
    </source>
</evidence>
<keyword evidence="5" id="KW-0552">Olfaction</keyword>
<dbReference type="AlphaFoldDB" id="A0A0U3JF30"/>
<keyword evidence="9" id="KW-0807">Transducer</keyword>
<name>A0A0U3JF30_9HEMI</name>
<evidence type="ECO:0000256" key="5">
    <source>
        <dbReference type="ARBA" id="ARBA00022725"/>
    </source>
</evidence>
<evidence type="ECO:0000256" key="4">
    <source>
        <dbReference type="ARBA" id="ARBA00022692"/>
    </source>
</evidence>
<dbReference type="Pfam" id="PF02949">
    <property type="entry name" value="7tm_6"/>
    <property type="match status" value="1"/>
</dbReference>
<dbReference type="EMBL" id="KU133803">
    <property type="protein sequence ID" value="ALV87628.1"/>
    <property type="molecule type" value="mRNA"/>
</dbReference>
<dbReference type="GO" id="GO:0007165">
    <property type="term" value="P:signal transduction"/>
    <property type="evidence" value="ECO:0007669"/>
    <property type="project" value="UniProtKB-KW"/>
</dbReference>
<evidence type="ECO:0000313" key="11">
    <source>
        <dbReference type="EMBL" id="ALV87628.1"/>
    </source>
</evidence>
<keyword evidence="8 11" id="KW-0675">Receptor</keyword>
<keyword evidence="4 10" id="KW-0812">Transmembrane</keyword>
<evidence type="ECO:0000256" key="3">
    <source>
        <dbReference type="ARBA" id="ARBA00022606"/>
    </source>
</evidence>
<keyword evidence="6 10" id="KW-1133">Transmembrane helix</keyword>
<dbReference type="GO" id="GO:0005549">
    <property type="term" value="F:odorant binding"/>
    <property type="evidence" value="ECO:0007669"/>
    <property type="project" value="InterPro"/>
</dbReference>
<keyword evidence="2" id="KW-1003">Cell membrane</keyword>
<evidence type="ECO:0000256" key="8">
    <source>
        <dbReference type="ARBA" id="ARBA00023170"/>
    </source>
</evidence>
<accession>A0A0U3JF30</accession>
<dbReference type="PANTHER" id="PTHR21137">
    <property type="entry name" value="ODORANT RECEPTOR"/>
    <property type="match status" value="1"/>
</dbReference>
<feature type="transmembrane region" description="Helical" evidence="10">
    <location>
        <begin position="35"/>
        <end position="52"/>
    </location>
</feature>
<evidence type="ECO:0000256" key="6">
    <source>
        <dbReference type="ARBA" id="ARBA00022989"/>
    </source>
</evidence>
<keyword evidence="3" id="KW-0716">Sensory transduction</keyword>
<reference evidence="11" key="1">
    <citation type="submission" date="2015-11" db="EMBL/GenBank/DDBJ databases">
        <title>Identification of candidate chemosensory genes in the antennal transcriptome of Drosicha corpulenta (Kuwana).</title>
        <authorList>
            <person name="Zhang Y."/>
            <person name="Gao Q."/>
            <person name="Xie Y."/>
        </authorList>
    </citation>
    <scope>NUCLEOTIDE SEQUENCE</scope>
</reference>
<evidence type="ECO:0000256" key="10">
    <source>
        <dbReference type="SAM" id="Phobius"/>
    </source>
</evidence>
<evidence type="ECO:0000256" key="7">
    <source>
        <dbReference type="ARBA" id="ARBA00023136"/>
    </source>
</evidence>
<organism evidence="11">
    <name type="scientific">Drosicha corpulenta</name>
    <dbReference type="NCBI Taxonomy" id="535978"/>
    <lineage>
        <taxon>Eukaryota</taxon>
        <taxon>Metazoa</taxon>
        <taxon>Ecdysozoa</taxon>
        <taxon>Arthropoda</taxon>
        <taxon>Hexapoda</taxon>
        <taxon>Insecta</taxon>
        <taxon>Pterygota</taxon>
        <taxon>Neoptera</taxon>
        <taxon>Paraneoptera</taxon>
        <taxon>Hemiptera</taxon>
        <taxon>Sternorrhyncha</taxon>
        <taxon>Coccoidea</taxon>
        <taxon>Monophlebidae</taxon>
        <taxon>Drosicha</taxon>
    </lineage>
</organism>
<sequence>MFFSQVAFSCATFSLNCYSMITDNDTSISRTLERVVYILISYCSLYFFSYMGNSILNLNEEFADAAYDTEWYAESLEIRKRVLLILNTANWSVKMTFTPNVILSLSLYASTLKASFSYLNFLLTMQRTGES</sequence>
<dbReference type="GO" id="GO:0005886">
    <property type="term" value="C:plasma membrane"/>
    <property type="evidence" value="ECO:0007669"/>
    <property type="project" value="UniProtKB-SubCell"/>
</dbReference>
<protein>
    <submittedName>
        <fullName evidence="11">Odorant receptor 13</fullName>
    </submittedName>
</protein>
<dbReference type="InterPro" id="IPR004117">
    <property type="entry name" value="7tm6_olfct_rcpt"/>
</dbReference>
<proteinExistence type="evidence at transcript level"/>